<keyword evidence="4 12" id="KW-0863">Zinc-finger</keyword>
<dbReference type="RefSeq" id="XP_013327834.1">
    <property type="nucleotide sequence ID" value="XM_013472380.1"/>
</dbReference>
<evidence type="ECO:0000256" key="1">
    <source>
        <dbReference type="ARBA" id="ARBA00004123"/>
    </source>
</evidence>
<evidence type="ECO:0000313" key="16">
    <source>
        <dbReference type="Proteomes" id="UP000053958"/>
    </source>
</evidence>
<dbReference type="AlphaFoldDB" id="A0A0F4YSH3"/>
<evidence type="ECO:0000256" key="10">
    <source>
        <dbReference type="ARBA" id="ARBA00048336"/>
    </source>
</evidence>
<feature type="region of interest" description="Disordered" evidence="13">
    <location>
        <begin position="51"/>
        <end position="137"/>
    </location>
</feature>
<dbReference type="Gene3D" id="1.25.40.820">
    <property type="match status" value="1"/>
</dbReference>
<dbReference type="GO" id="GO:0005634">
    <property type="term" value="C:nucleus"/>
    <property type="evidence" value="ECO:0007669"/>
    <property type="project" value="UniProtKB-SubCell"/>
</dbReference>
<dbReference type="STRING" id="1408163.A0A0F4YSH3"/>
<evidence type="ECO:0000256" key="13">
    <source>
        <dbReference type="SAM" id="MobiDB-lite"/>
    </source>
</evidence>
<dbReference type="PANTHER" id="PTHR14732:SF0">
    <property type="entry name" value="RNA POLYMERASE II SUBUNIT B1 CTD PHOSPHATASE RPAP2-RELATED"/>
    <property type="match status" value="1"/>
</dbReference>
<evidence type="ECO:0000259" key="14">
    <source>
        <dbReference type="PROSITE" id="PS51479"/>
    </source>
</evidence>
<dbReference type="EC" id="3.1.3.16" evidence="12"/>
<comment type="function">
    <text evidence="12">Putative RNA polymerase II subunit B1 C-terminal domain (CTD) phosphatase involved in RNA polymerase II transcription regulation.</text>
</comment>
<dbReference type="PROSITE" id="PS51479">
    <property type="entry name" value="ZF_RTR1"/>
    <property type="match status" value="1"/>
</dbReference>
<comment type="catalytic activity">
    <reaction evidence="10 12">
        <text>O-phospho-L-threonyl-[protein] + H2O = L-threonyl-[protein] + phosphate</text>
        <dbReference type="Rhea" id="RHEA:47004"/>
        <dbReference type="Rhea" id="RHEA-COMP:11060"/>
        <dbReference type="Rhea" id="RHEA-COMP:11605"/>
        <dbReference type="ChEBI" id="CHEBI:15377"/>
        <dbReference type="ChEBI" id="CHEBI:30013"/>
        <dbReference type="ChEBI" id="CHEBI:43474"/>
        <dbReference type="ChEBI" id="CHEBI:61977"/>
        <dbReference type="EC" id="3.1.3.16"/>
    </reaction>
</comment>
<organism evidence="15 16">
    <name type="scientific">Rasamsonia emersonii (strain ATCC 16479 / CBS 393.64 / IMI 116815)</name>
    <dbReference type="NCBI Taxonomy" id="1408163"/>
    <lineage>
        <taxon>Eukaryota</taxon>
        <taxon>Fungi</taxon>
        <taxon>Dikarya</taxon>
        <taxon>Ascomycota</taxon>
        <taxon>Pezizomycotina</taxon>
        <taxon>Eurotiomycetes</taxon>
        <taxon>Eurotiomycetidae</taxon>
        <taxon>Eurotiales</taxon>
        <taxon>Trichocomaceae</taxon>
        <taxon>Rasamsonia</taxon>
    </lineage>
</organism>
<comment type="catalytic activity">
    <reaction evidence="9 12">
        <text>O-phospho-L-seryl-[protein] + H2O = L-seryl-[protein] + phosphate</text>
        <dbReference type="Rhea" id="RHEA:20629"/>
        <dbReference type="Rhea" id="RHEA-COMP:9863"/>
        <dbReference type="Rhea" id="RHEA-COMP:11604"/>
        <dbReference type="ChEBI" id="CHEBI:15377"/>
        <dbReference type="ChEBI" id="CHEBI:29999"/>
        <dbReference type="ChEBI" id="CHEBI:43474"/>
        <dbReference type="ChEBI" id="CHEBI:83421"/>
        <dbReference type="EC" id="3.1.3.16"/>
    </reaction>
</comment>
<dbReference type="GO" id="GO:0043175">
    <property type="term" value="F:RNA polymerase core enzyme binding"/>
    <property type="evidence" value="ECO:0007669"/>
    <property type="project" value="UniProtKB-UniRule"/>
</dbReference>
<evidence type="ECO:0000256" key="2">
    <source>
        <dbReference type="ARBA" id="ARBA00005676"/>
    </source>
</evidence>
<keyword evidence="16" id="KW-1185">Reference proteome</keyword>
<sequence length="463" mass="50834">MHQQACGLLLLTGQRHPSPGGEQQRLWSDRSQYFGLSRVALLNLTNSLTSSTKKRNKGEKIAMASRDAPPKPILKTSIPSTHASSLAAASPPTSAAKKQPPQQQPQASGTTSKAQSPQQQQQQQYQYRSKRNPAPDPRHLAIALHHAHRIQAQKDAEKLILDRILELVAFPSSPDADPAAPSADDARAFKAALFPFQPSDYDNLIQERNIEGRCGYALCPREHRKEDPKAKYRIIWGPKGSGQGGRGREMKVVPREKLEMWCSDECAERAMYVRVQLAEEPVWERRPEEEPVKIQLLEEARAQKAKSDGNKKQNEASSSNQAPVDHSTSSADVVADRFEKLSVNDQPAAPAPAPAPALSAQGSKELALERGDSNPAFRKKGRVDVQIVEKETNTGSSSSGANGIPAAPVLRPENRTGGSIEGYVPKDLHRQKDASQKVGKNDEDEEDDDDDDDDDDQDVLDQI</sequence>
<dbReference type="EMBL" id="LASV01000193">
    <property type="protein sequence ID" value="KKA21222.1"/>
    <property type="molecule type" value="Genomic_DNA"/>
</dbReference>
<feature type="compositionally biased region" description="Polar residues" evidence="13">
    <location>
        <begin position="315"/>
        <end position="331"/>
    </location>
</feature>
<evidence type="ECO:0000256" key="6">
    <source>
        <dbReference type="ARBA" id="ARBA00022833"/>
    </source>
</evidence>
<accession>A0A0F4YSH3</accession>
<comment type="caution">
    <text evidence="15">The sequence shown here is derived from an EMBL/GenBank/DDBJ whole genome shotgun (WGS) entry which is preliminary data.</text>
</comment>
<keyword evidence="6 12" id="KW-0862">Zinc</keyword>
<evidence type="ECO:0000256" key="5">
    <source>
        <dbReference type="ARBA" id="ARBA00022801"/>
    </source>
</evidence>
<dbReference type="GO" id="GO:0005737">
    <property type="term" value="C:cytoplasm"/>
    <property type="evidence" value="ECO:0007669"/>
    <property type="project" value="TreeGrafter"/>
</dbReference>
<gene>
    <name evidence="15" type="ORF">T310_4728</name>
</gene>
<feature type="compositionally biased region" description="Acidic residues" evidence="13">
    <location>
        <begin position="442"/>
        <end position="463"/>
    </location>
</feature>
<dbReference type="GeneID" id="25317075"/>
<evidence type="ECO:0000256" key="7">
    <source>
        <dbReference type="ARBA" id="ARBA00022912"/>
    </source>
</evidence>
<comment type="similarity">
    <text evidence="2 11 12">Belongs to the RPAP2 family.</text>
</comment>
<feature type="compositionally biased region" description="Low complexity" evidence="13">
    <location>
        <begin position="79"/>
        <end position="127"/>
    </location>
</feature>
<protein>
    <recommendedName>
        <fullName evidence="12">RNA polymerase II subunit B1 CTD phosphatase RPAP2 homolog</fullName>
        <ecNumber evidence="12">3.1.3.16</ecNumber>
    </recommendedName>
</protein>
<dbReference type="InterPro" id="IPR007308">
    <property type="entry name" value="Rtr1/RPAP2_dom"/>
</dbReference>
<comment type="subcellular location">
    <subcellularLocation>
        <location evidence="1 12">Nucleus</location>
    </subcellularLocation>
</comment>
<keyword evidence="7 12" id="KW-0904">Protein phosphatase</keyword>
<dbReference type="Pfam" id="PF04181">
    <property type="entry name" value="RPAP2_Rtr1"/>
    <property type="match status" value="1"/>
</dbReference>
<proteinExistence type="inferred from homology"/>
<evidence type="ECO:0000256" key="3">
    <source>
        <dbReference type="ARBA" id="ARBA00022723"/>
    </source>
</evidence>
<evidence type="ECO:0000256" key="9">
    <source>
        <dbReference type="ARBA" id="ARBA00047761"/>
    </source>
</evidence>
<dbReference type="InterPro" id="IPR038534">
    <property type="entry name" value="Rtr1/RPAP2_sf"/>
</dbReference>
<evidence type="ECO:0000256" key="8">
    <source>
        <dbReference type="ARBA" id="ARBA00023242"/>
    </source>
</evidence>
<evidence type="ECO:0000313" key="15">
    <source>
        <dbReference type="EMBL" id="KKA21222.1"/>
    </source>
</evidence>
<keyword evidence="8 12" id="KW-0539">Nucleus</keyword>
<dbReference type="GO" id="GO:0008420">
    <property type="term" value="F:RNA polymerase II CTD heptapeptide repeat phosphatase activity"/>
    <property type="evidence" value="ECO:0007669"/>
    <property type="project" value="UniProtKB-UniRule"/>
</dbReference>
<evidence type="ECO:0000256" key="12">
    <source>
        <dbReference type="RuleBase" id="RU367080"/>
    </source>
</evidence>
<feature type="compositionally biased region" description="Basic and acidic residues" evidence="13">
    <location>
        <begin position="301"/>
        <end position="314"/>
    </location>
</feature>
<dbReference type="InterPro" id="IPR039693">
    <property type="entry name" value="Rtr1/RPAP2"/>
</dbReference>
<keyword evidence="3 12" id="KW-0479">Metal-binding</keyword>
<keyword evidence="5 12" id="KW-0378">Hydrolase</keyword>
<dbReference type="GO" id="GO:0008270">
    <property type="term" value="F:zinc ion binding"/>
    <property type="evidence" value="ECO:0007669"/>
    <property type="project" value="UniProtKB-KW"/>
</dbReference>
<evidence type="ECO:0000256" key="11">
    <source>
        <dbReference type="PROSITE-ProRule" id="PRU00812"/>
    </source>
</evidence>
<dbReference type="PANTHER" id="PTHR14732">
    <property type="entry name" value="RNA POLYMERASE II SUBUNIT B1 CTD PHOSPHATASE RPAP2-RELATED"/>
    <property type="match status" value="1"/>
</dbReference>
<reference evidence="15 16" key="1">
    <citation type="submission" date="2015-04" db="EMBL/GenBank/DDBJ databases">
        <authorList>
            <person name="Heijne W.H."/>
            <person name="Fedorova N.D."/>
            <person name="Nierman W.C."/>
            <person name="Vollebregt A.W."/>
            <person name="Zhao Z."/>
            <person name="Wu L."/>
            <person name="Kumar M."/>
            <person name="Stam H."/>
            <person name="van den Berg M.A."/>
            <person name="Pel H.J."/>
        </authorList>
    </citation>
    <scope>NUCLEOTIDE SEQUENCE [LARGE SCALE GENOMIC DNA]</scope>
    <source>
        <strain evidence="15 16">CBS 393.64</strain>
    </source>
</reference>
<dbReference type="FunFam" id="1.25.40.820:FF:000004">
    <property type="entry name" value="Putative RNA polymerase II subunit B1 CTD phosphatase rtr1"/>
    <property type="match status" value="1"/>
</dbReference>
<feature type="domain" description="RTR1-type" evidence="14">
    <location>
        <begin position="191"/>
        <end position="286"/>
    </location>
</feature>
<dbReference type="OrthoDB" id="2590500at2759"/>
<dbReference type="Proteomes" id="UP000053958">
    <property type="component" value="Unassembled WGS sequence"/>
</dbReference>
<feature type="compositionally biased region" description="Basic and acidic residues" evidence="13">
    <location>
        <begin position="424"/>
        <end position="441"/>
    </location>
</feature>
<name>A0A0F4YSH3_RASE3</name>
<evidence type="ECO:0000256" key="4">
    <source>
        <dbReference type="ARBA" id="ARBA00022771"/>
    </source>
</evidence>
<feature type="region of interest" description="Disordered" evidence="13">
    <location>
        <begin position="301"/>
        <end position="463"/>
    </location>
</feature>